<protein>
    <submittedName>
        <fullName evidence="1">Uncharacterized protein</fullName>
    </submittedName>
</protein>
<sequence>MILPVDEATINSLLDEISELVNDDGTVNTRSESIQQPASTSCVSFTPSRGAALPLTLQWVHDVLEHRAHSRGTQYYPSSEVVIHVSTSPTSTGSRRLSWYGTRGRHSSLVH</sequence>
<keyword evidence="2" id="KW-1185">Reference proteome</keyword>
<comment type="caution">
    <text evidence="1">The sequence shown here is derived from an EMBL/GenBank/DDBJ whole genome shotgun (WGS) entry which is preliminary data.</text>
</comment>
<proteinExistence type="predicted"/>
<organism evidence="1 2">
    <name type="scientific">Aspergillus turcosus</name>
    <dbReference type="NCBI Taxonomy" id="1245748"/>
    <lineage>
        <taxon>Eukaryota</taxon>
        <taxon>Fungi</taxon>
        <taxon>Dikarya</taxon>
        <taxon>Ascomycota</taxon>
        <taxon>Pezizomycotina</taxon>
        <taxon>Eurotiomycetes</taxon>
        <taxon>Eurotiomycetidae</taxon>
        <taxon>Eurotiales</taxon>
        <taxon>Aspergillaceae</taxon>
        <taxon>Aspergillus</taxon>
        <taxon>Aspergillus subgen. Fumigati</taxon>
    </lineage>
</organism>
<gene>
    <name evidence="1" type="ORF">CFD26_102063</name>
</gene>
<evidence type="ECO:0000313" key="2">
    <source>
        <dbReference type="Proteomes" id="UP000215289"/>
    </source>
</evidence>
<evidence type="ECO:0000313" key="1">
    <source>
        <dbReference type="EMBL" id="RLL95013.1"/>
    </source>
</evidence>
<dbReference type="Proteomes" id="UP000215289">
    <property type="component" value="Unassembled WGS sequence"/>
</dbReference>
<reference evidence="1 2" key="1">
    <citation type="submission" date="2018-08" db="EMBL/GenBank/DDBJ databases">
        <title>Draft genome sequences of two Aspergillus turcosus clinical strains isolated from bronchoalveolar lavage fluid: one azole-susceptible and the other azole-resistant.</title>
        <authorList>
            <person name="Parent-Michaud M."/>
            <person name="Dufresne P.J."/>
            <person name="Fournier E."/>
            <person name="Martineau C."/>
            <person name="Moreira S."/>
            <person name="Perkins V."/>
            <person name="De Repentigny L."/>
            <person name="Dufresne S.F."/>
        </authorList>
    </citation>
    <scope>NUCLEOTIDE SEQUENCE [LARGE SCALE GENOMIC DNA]</scope>
    <source>
        <strain evidence="1">HMR AF 1038</strain>
    </source>
</reference>
<dbReference type="EMBL" id="NIDN02000173">
    <property type="protein sequence ID" value="RLL95013.1"/>
    <property type="molecule type" value="Genomic_DNA"/>
</dbReference>
<accession>A0A229X4C1</accession>
<dbReference type="OrthoDB" id="2012566at2759"/>
<name>A0A229X4C1_9EURO</name>
<dbReference type="AlphaFoldDB" id="A0A229X4C1"/>